<dbReference type="RefSeq" id="WP_339969336.1">
    <property type="nucleotide sequence ID" value="NZ_JBBHJY010000010.1"/>
</dbReference>
<proteinExistence type="predicted"/>
<feature type="region of interest" description="Disordered" evidence="3">
    <location>
        <begin position="138"/>
        <end position="159"/>
    </location>
</feature>
<evidence type="ECO:0000256" key="2">
    <source>
        <dbReference type="ARBA" id="ARBA00023136"/>
    </source>
</evidence>
<evidence type="ECO:0000256" key="3">
    <source>
        <dbReference type="SAM" id="MobiDB-lite"/>
    </source>
</evidence>
<comment type="caution">
    <text evidence="5">The sequence shown here is derived from an EMBL/GenBank/DDBJ whole genome shotgun (WGS) entry which is preliminary data.</text>
</comment>
<accession>A0ABU8SEU2</accession>
<dbReference type="InterPro" id="IPR037873">
    <property type="entry name" value="BamE-like"/>
</dbReference>
<organism evidence="5 6">
    <name type="scientific">Novosphingobium aquae</name>
    <dbReference type="NCBI Taxonomy" id="3133435"/>
    <lineage>
        <taxon>Bacteria</taxon>
        <taxon>Pseudomonadati</taxon>
        <taxon>Pseudomonadota</taxon>
        <taxon>Alphaproteobacteria</taxon>
        <taxon>Sphingomonadales</taxon>
        <taxon>Sphingomonadaceae</taxon>
        <taxon>Novosphingobium</taxon>
    </lineage>
</organism>
<dbReference type="InterPro" id="IPR007450">
    <property type="entry name" value="BamE_dom"/>
</dbReference>
<dbReference type="Proteomes" id="UP001379235">
    <property type="component" value="Unassembled WGS sequence"/>
</dbReference>
<protein>
    <submittedName>
        <fullName evidence="5">Outer membrane protein assembly factor BamE</fullName>
    </submittedName>
</protein>
<evidence type="ECO:0000256" key="1">
    <source>
        <dbReference type="ARBA" id="ARBA00022729"/>
    </source>
</evidence>
<evidence type="ECO:0000313" key="6">
    <source>
        <dbReference type="Proteomes" id="UP001379235"/>
    </source>
</evidence>
<dbReference type="Gene3D" id="3.30.1450.10">
    <property type="match status" value="1"/>
</dbReference>
<evidence type="ECO:0000259" key="4">
    <source>
        <dbReference type="Pfam" id="PF04355"/>
    </source>
</evidence>
<dbReference type="Pfam" id="PF04355">
    <property type="entry name" value="BamE"/>
    <property type="match status" value="1"/>
</dbReference>
<keyword evidence="2" id="KW-0472">Membrane</keyword>
<evidence type="ECO:0000313" key="5">
    <source>
        <dbReference type="EMBL" id="MEJ6011783.1"/>
    </source>
</evidence>
<sequence length="159" mass="16479">MRAGLAAIVAVAALSGCASIKDHRGYLVDTALIDAVQPGIDNKTSVERSLGRPTFISDWGQKDWYYVSVDTKQAAFARPRTASQTILKVSFDPAGNVANVERIGMEKVARIDPDGNKTPTLGRERTFLEDLFGNIGTVGSGMGGPAGGGGGPGTGPNGS</sequence>
<reference evidence="5 6" key="1">
    <citation type="submission" date="2024-03" db="EMBL/GenBank/DDBJ databases">
        <authorList>
            <person name="Jo J.-H."/>
        </authorList>
    </citation>
    <scope>NUCLEOTIDE SEQUENCE [LARGE SCALE GENOMIC DNA]</scope>
    <source>
        <strain evidence="5 6">AS3R-12</strain>
    </source>
</reference>
<dbReference type="PROSITE" id="PS51257">
    <property type="entry name" value="PROKAR_LIPOPROTEIN"/>
    <property type="match status" value="1"/>
</dbReference>
<name>A0ABU8SEU2_9SPHN</name>
<feature type="domain" description="Outer membrane protein assembly factor BamE" evidence="4">
    <location>
        <begin position="25"/>
        <end position="100"/>
    </location>
</feature>
<gene>
    <name evidence="5" type="primary">bamE</name>
    <name evidence="5" type="ORF">WG900_17875</name>
</gene>
<keyword evidence="6" id="KW-1185">Reference proteome</keyword>
<keyword evidence="1" id="KW-0732">Signal</keyword>
<dbReference type="EMBL" id="JBBHJY010000010">
    <property type="protein sequence ID" value="MEJ6011783.1"/>
    <property type="molecule type" value="Genomic_DNA"/>
</dbReference>